<gene>
    <name evidence="2" type="ORF">METZ01_LOCUS474471</name>
</gene>
<feature type="non-terminal residue" evidence="2">
    <location>
        <position position="79"/>
    </location>
</feature>
<reference evidence="2" key="1">
    <citation type="submission" date="2018-05" db="EMBL/GenBank/DDBJ databases">
        <authorList>
            <person name="Lanie J.A."/>
            <person name="Ng W.-L."/>
            <person name="Kazmierczak K.M."/>
            <person name="Andrzejewski T.M."/>
            <person name="Davidsen T.M."/>
            <person name="Wayne K.J."/>
            <person name="Tettelin H."/>
            <person name="Glass J.I."/>
            <person name="Rusch D."/>
            <person name="Podicherti R."/>
            <person name="Tsui H.-C.T."/>
            <person name="Winkler M.E."/>
        </authorList>
    </citation>
    <scope>NUCLEOTIDE SEQUENCE</scope>
</reference>
<dbReference type="CDD" id="cd00158">
    <property type="entry name" value="RHOD"/>
    <property type="match status" value="1"/>
</dbReference>
<feature type="domain" description="Rhodanese" evidence="1">
    <location>
        <begin position="48"/>
        <end position="79"/>
    </location>
</feature>
<dbReference type="PROSITE" id="PS50206">
    <property type="entry name" value="RHODANESE_3"/>
    <property type="match status" value="1"/>
</dbReference>
<dbReference type="InterPro" id="IPR036873">
    <property type="entry name" value="Rhodanese-like_dom_sf"/>
</dbReference>
<dbReference type="SUPFAM" id="SSF52821">
    <property type="entry name" value="Rhodanese/Cell cycle control phosphatase"/>
    <property type="match status" value="1"/>
</dbReference>
<evidence type="ECO:0000313" key="2">
    <source>
        <dbReference type="EMBL" id="SVE21617.1"/>
    </source>
</evidence>
<protein>
    <recommendedName>
        <fullName evidence="1">Rhodanese domain-containing protein</fullName>
    </recommendedName>
</protein>
<evidence type="ECO:0000259" key="1">
    <source>
        <dbReference type="PROSITE" id="PS50206"/>
    </source>
</evidence>
<sequence length="79" mass="8567">MDIAFIQQNWHLFAALAVIVALLALDPVRRRSGGIQSVSAVQLPQLMNHEGAIVLDVGEPAEFNKGHIPKAINMPVSQL</sequence>
<accession>A0A383BN85</accession>
<dbReference type="EMBL" id="UINC01202012">
    <property type="protein sequence ID" value="SVE21617.1"/>
    <property type="molecule type" value="Genomic_DNA"/>
</dbReference>
<organism evidence="2">
    <name type="scientific">marine metagenome</name>
    <dbReference type="NCBI Taxonomy" id="408172"/>
    <lineage>
        <taxon>unclassified sequences</taxon>
        <taxon>metagenomes</taxon>
        <taxon>ecological metagenomes</taxon>
    </lineage>
</organism>
<dbReference type="AlphaFoldDB" id="A0A383BN85"/>
<dbReference type="InterPro" id="IPR001763">
    <property type="entry name" value="Rhodanese-like_dom"/>
</dbReference>
<dbReference type="Gene3D" id="3.40.250.10">
    <property type="entry name" value="Rhodanese-like domain"/>
    <property type="match status" value="1"/>
</dbReference>
<dbReference type="Pfam" id="PF00581">
    <property type="entry name" value="Rhodanese"/>
    <property type="match status" value="1"/>
</dbReference>
<proteinExistence type="predicted"/>
<name>A0A383BN85_9ZZZZ</name>